<gene>
    <name evidence="2" type="ORF">F1188_17215</name>
</gene>
<feature type="compositionally biased region" description="Basic and acidic residues" evidence="1">
    <location>
        <begin position="232"/>
        <end position="246"/>
    </location>
</feature>
<protein>
    <submittedName>
        <fullName evidence="2">Uncharacterized protein</fullName>
    </submittedName>
</protein>
<proteinExistence type="predicted"/>
<feature type="region of interest" description="Disordered" evidence="1">
    <location>
        <begin position="199"/>
        <end position="289"/>
    </location>
</feature>
<reference evidence="2 3" key="1">
    <citation type="submission" date="2019-09" db="EMBL/GenBank/DDBJ databases">
        <title>Genome sequence of Roseospira marina, one of the more divergent members of the non-sulfur purple photosynthetic bacterial family, the Rhodospirillaceae.</title>
        <authorList>
            <person name="Meyer T."/>
            <person name="Kyndt J."/>
        </authorList>
    </citation>
    <scope>NUCLEOTIDE SEQUENCE [LARGE SCALE GENOMIC DNA]</scope>
    <source>
        <strain evidence="2 3">DSM 15113</strain>
    </source>
</reference>
<dbReference type="AlphaFoldDB" id="A0A5M6I8R5"/>
<evidence type="ECO:0000313" key="3">
    <source>
        <dbReference type="Proteomes" id="UP000324065"/>
    </source>
</evidence>
<dbReference type="Proteomes" id="UP000324065">
    <property type="component" value="Unassembled WGS sequence"/>
</dbReference>
<feature type="compositionally biased region" description="Basic and acidic residues" evidence="1">
    <location>
        <begin position="31"/>
        <end position="41"/>
    </location>
</feature>
<sequence>MSDSVGAGGPSGSSGVLSSTMRSITRQAGDPQDREVRRVEDVVDLSPLAAGQERQQRAVEPAEPGDQMYNPGSQKNPLAGLKADKEADQADRAAREAERTVRESESEPEPVALVQPVNIGMAAAITIGAEDMVRRFDTNGDDHLDLRERDLALEAVQSDDATVPGGGRMFRRQAEVAQQFDGDGDVFVAQDAARRAEIEARREEASQNAGQGEAFLAEQESQKADAAQQRAVAEDKVERGRAERLAALEQQNTAGEEAAVGPRRSGADTAYLKSEELGLPQGAVSDVEA</sequence>
<dbReference type="EMBL" id="VWPJ01000021">
    <property type="protein sequence ID" value="KAA5604205.1"/>
    <property type="molecule type" value="Genomic_DNA"/>
</dbReference>
<feature type="region of interest" description="Disordered" evidence="1">
    <location>
        <begin position="1"/>
        <end position="114"/>
    </location>
</feature>
<feature type="compositionally biased region" description="Gly residues" evidence="1">
    <location>
        <begin position="1"/>
        <end position="12"/>
    </location>
</feature>
<accession>A0A5M6I8R5</accession>
<evidence type="ECO:0000256" key="1">
    <source>
        <dbReference type="SAM" id="MobiDB-lite"/>
    </source>
</evidence>
<comment type="caution">
    <text evidence="2">The sequence shown here is derived from an EMBL/GenBank/DDBJ whole genome shotgun (WGS) entry which is preliminary data.</text>
</comment>
<evidence type="ECO:0000313" key="2">
    <source>
        <dbReference type="EMBL" id="KAA5604205.1"/>
    </source>
</evidence>
<organism evidence="2 3">
    <name type="scientific">Roseospira marina</name>
    <dbReference type="NCBI Taxonomy" id="140057"/>
    <lineage>
        <taxon>Bacteria</taxon>
        <taxon>Pseudomonadati</taxon>
        <taxon>Pseudomonadota</taxon>
        <taxon>Alphaproteobacteria</taxon>
        <taxon>Rhodospirillales</taxon>
        <taxon>Rhodospirillaceae</taxon>
        <taxon>Roseospira</taxon>
    </lineage>
</organism>
<dbReference type="OrthoDB" id="9857619at2"/>
<name>A0A5M6I8R5_9PROT</name>
<keyword evidence="3" id="KW-1185">Reference proteome</keyword>
<feature type="compositionally biased region" description="Basic and acidic residues" evidence="1">
    <location>
        <begin position="82"/>
        <end position="105"/>
    </location>
</feature>
<dbReference type="RefSeq" id="WP_150063682.1">
    <property type="nucleotide sequence ID" value="NZ_JACHII010000020.1"/>
</dbReference>